<dbReference type="GO" id="GO:0043190">
    <property type="term" value="C:ATP-binding cassette (ABC) transporter complex"/>
    <property type="evidence" value="ECO:0007669"/>
    <property type="project" value="InterPro"/>
</dbReference>
<evidence type="ECO:0000259" key="7">
    <source>
        <dbReference type="Pfam" id="PF00496"/>
    </source>
</evidence>
<keyword evidence="3" id="KW-0813">Transport</keyword>
<dbReference type="GO" id="GO:1904680">
    <property type="term" value="F:peptide transmembrane transporter activity"/>
    <property type="evidence" value="ECO:0007669"/>
    <property type="project" value="TreeGrafter"/>
</dbReference>
<dbReference type="InterPro" id="IPR039424">
    <property type="entry name" value="SBP_5"/>
</dbReference>
<evidence type="ECO:0000256" key="6">
    <source>
        <dbReference type="SAM" id="SignalP"/>
    </source>
</evidence>
<keyword evidence="5" id="KW-0571">Peptide transport</keyword>
<feature type="signal peptide" evidence="6">
    <location>
        <begin position="1"/>
        <end position="21"/>
    </location>
</feature>
<dbReference type="PANTHER" id="PTHR30290:SF10">
    <property type="entry name" value="PERIPLASMIC OLIGOPEPTIDE-BINDING PROTEIN-RELATED"/>
    <property type="match status" value="1"/>
</dbReference>
<gene>
    <name evidence="8" type="ORF">CBF30_01845</name>
</gene>
<feature type="chain" id="PRO_5039634533" evidence="6">
    <location>
        <begin position="22"/>
        <end position="545"/>
    </location>
</feature>
<dbReference type="InterPro" id="IPR000914">
    <property type="entry name" value="SBP_5_dom"/>
</dbReference>
<comment type="subcellular location">
    <subcellularLocation>
        <location evidence="1">Cell envelope</location>
    </subcellularLocation>
</comment>
<keyword evidence="5" id="KW-0653">Protein transport</keyword>
<dbReference type="FunFam" id="3.10.105.10:FF:000001">
    <property type="entry name" value="Oligopeptide ABC transporter, oligopeptide-binding protein"/>
    <property type="match status" value="1"/>
</dbReference>
<protein>
    <submittedName>
        <fullName evidence="8">Peptide ABC transporter substrate-binding protein</fullName>
    </submittedName>
</protein>
<dbReference type="PROSITE" id="PS51257">
    <property type="entry name" value="PROKAR_LIPOPROTEIN"/>
    <property type="match status" value="1"/>
</dbReference>
<reference evidence="8 9" key="1">
    <citation type="submission" date="2017-05" db="EMBL/GenBank/DDBJ databases">
        <title>Vagococcus spp. assemblies.</title>
        <authorList>
            <person name="Gulvik C.A."/>
        </authorList>
    </citation>
    <scope>NUCLEOTIDE SEQUENCE [LARGE SCALE GENOMIC DNA]</scope>
    <source>
        <strain evidence="8 9">DSM 24756</strain>
    </source>
</reference>
<evidence type="ECO:0000256" key="2">
    <source>
        <dbReference type="ARBA" id="ARBA00005695"/>
    </source>
</evidence>
<proteinExistence type="inferred from homology"/>
<comment type="similarity">
    <text evidence="2">Belongs to the bacterial solute-binding protein 5 family.</text>
</comment>
<dbReference type="FunFam" id="3.90.76.10:FF:000001">
    <property type="entry name" value="Oligopeptide ABC transporter substrate-binding protein"/>
    <property type="match status" value="1"/>
</dbReference>
<dbReference type="Proteomes" id="UP000288669">
    <property type="component" value="Unassembled WGS sequence"/>
</dbReference>
<dbReference type="Pfam" id="PF00496">
    <property type="entry name" value="SBP_bac_5"/>
    <property type="match status" value="1"/>
</dbReference>
<feature type="domain" description="Solute-binding protein family 5" evidence="7">
    <location>
        <begin position="84"/>
        <end position="462"/>
    </location>
</feature>
<accession>A0A430AJA3</accession>
<dbReference type="Gene3D" id="3.90.76.10">
    <property type="entry name" value="Dipeptide-binding Protein, Domain 1"/>
    <property type="match status" value="1"/>
</dbReference>
<dbReference type="RefSeq" id="WP_126822185.1">
    <property type="nucleotide sequence ID" value="NZ_JBHLWU010000001.1"/>
</dbReference>
<dbReference type="AlphaFoldDB" id="A0A430AJA3"/>
<dbReference type="PANTHER" id="PTHR30290">
    <property type="entry name" value="PERIPLASMIC BINDING COMPONENT OF ABC TRANSPORTER"/>
    <property type="match status" value="1"/>
</dbReference>
<dbReference type="SUPFAM" id="SSF53850">
    <property type="entry name" value="Periplasmic binding protein-like II"/>
    <property type="match status" value="1"/>
</dbReference>
<evidence type="ECO:0000256" key="1">
    <source>
        <dbReference type="ARBA" id="ARBA00004196"/>
    </source>
</evidence>
<dbReference type="CDD" id="cd08504">
    <property type="entry name" value="PBP2_OppA"/>
    <property type="match status" value="1"/>
</dbReference>
<evidence type="ECO:0000313" key="8">
    <source>
        <dbReference type="EMBL" id="RSU08007.1"/>
    </source>
</evidence>
<dbReference type="OrthoDB" id="2255988at2"/>
<dbReference type="InterPro" id="IPR030678">
    <property type="entry name" value="Peptide/Ni-bd"/>
</dbReference>
<dbReference type="Gene3D" id="3.40.190.10">
    <property type="entry name" value="Periplasmic binding protein-like II"/>
    <property type="match status" value="1"/>
</dbReference>
<keyword evidence="9" id="KW-1185">Reference proteome</keyword>
<dbReference type="EMBL" id="NGJZ01000001">
    <property type="protein sequence ID" value="RSU08007.1"/>
    <property type="molecule type" value="Genomic_DNA"/>
</dbReference>
<dbReference type="GO" id="GO:0030288">
    <property type="term" value="C:outer membrane-bounded periplasmic space"/>
    <property type="evidence" value="ECO:0007669"/>
    <property type="project" value="UniProtKB-ARBA"/>
</dbReference>
<evidence type="ECO:0000256" key="3">
    <source>
        <dbReference type="ARBA" id="ARBA00022448"/>
    </source>
</evidence>
<keyword evidence="4 6" id="KW-0732">Signal</keyword>
<evidence type="ECO:0000256" key="4">
    <source>
        <dbReference type="ARBA" id="ARBA00022729"/>
    </source>
</evidence>
<dbReference type="PIRSF" id="PIRSF002741">
    <property type="entry name" value="MppA"/>
    <property type="match status" value="1"/>
</dbReference>
<dbReference type="Gene3D" id="3.10.105.10">
    <property type="entry name" value="Dipeptide-binding Protein, Domain 3"/>
    <property type="match status" value="1"/>
</dbReference>
<name>A0A430AJA3_9ENTE</name>
<sequence>MKKISKLLVVSSLALILVACGGTNSSNKKTSSNTKVEQKINVTSSGSLTTLDSALYDDVYSSDNIGQAIEGLYRLDKNNEPELGIAAAEPTVSSDKTVYTFKLRDAKWSNGDPVVADDFVYAFQNVADPSYGSQNSDSMDVFKNGAAFSSGNADKSTFGVKALDDKTLELTLEHPITYLKKLLTGTRFLPKDAKFAQKVGKKYGTSADTIVSNGPFLISGWNGTNDSWTLTKNKNYWDAKNVKMEEVKVDVVKEVATGVNLFDSGKTNFTVLTDEYAKQKQGSAEYHSVPKSLIGYLNFNFKRETTGNVHFRKAIAQAIDKKSFAQNVLADGSTALNGLVPTNFAKDPNNKNEFRTENGNLSSYNLKEAKAEWKKAKAELGKEKVTIEILSADTSIAKKTVEFLQGELEKNLSGLSINVRSVPIGQRLDLNRAGDYDVFFGTWTPDYADPINFLQPYTTTGGLNFGKYSNTAYDDAINQAMTTYATEPEKRWDTMLAAEKIMIKEDAAVVPVYQGAIAYLKTSDVKDIQTFPFGRSVSYRLSYVK</sequence>
<organism evidence="8 9">
    <name type="scientific">Vagococcus entomophilus</name>
    <dbReference type="NCBI Taxonomy" id="1160095"/>
    <lineage>
        <taxon>Bacteria</taxon>
        <taxon>Bacillati</taxon>
        <taxon>Bacillota</taxon>
        <taxon>Bacilli</taxon>
        <taxon>Lactobacillales</taxon>
        <taxon>Enterococcaceae</taxon>
        <taxon>Vagococcus</taxon>
    </lineage>
</organism>
<evidence type="ECO:0000313" key="9">
    <source>
        <dbReference type="Proteomes" id="UP000288669"/>
    </source>
</evidence>
<dbReference type="GO" id="GO:0015833">
    <property type="term" value="P:peptide transport"/>
    <property type="evidence" value="ECO:0007669"/>
    <property type="project" value="UniProtKB-KW"/>
</dbReference>
<comment type="caution">
    <text evidence="8">The sequence shown here is derived from an EMBL/GenBank/DDBJ whole genome shotgun (WGS) entry which is preliminary data.</text>
</comment>
<evidence type="ECO:0000256" key="5">
    <source>
        <dbReference type="ARBA" id="ARBA00022856"/>
    </source>
</evidence>